<evidence type="ECO:0000256" key="8">
    <source>
        <dbReference type="ARBA" id="ARBA00022490"/>
    </source>
</evidence>
<evidence type="ECO:0000256" key="3">
    <source>
        <dbReference type="ARBA" id="ARBA00004167"/>
    </source>
</evidence>
<dbReference type="SUPFAM" id="SSF57850">
    <property type="entry name" value="RING/U-box"/>
    <property type="match status" value="1"/>
</dbReference>
<dbReference type="FunFam" id="2.60.120.230:FF:000001">
    <property type="entry name" value="Monooxygenase, DBH-like 1"/>
    <property type="match status" value="1"/>
</dbReference>
<dbReference type="FunFam" id="3.30.40.10:FF:000273">
    <property type="entry name" value="E3 ubiquitin-protein ligase RBX1"/>
    <property type="match status" value="1"/>
</dbReference>
<dbReference type="InterPro" id="IPR047288">
    <property type="entry name" value="Tudor_SGF29_rpt1"/>
</dbReference>
<evidence type="ECO:0000256" key="10">
    <source>
        <dbReference type="ARBA" id="ARBA00022723"/>
    </source>
</evidence>
<feature type="compositionally biased region" description="Acidic residues" evidence="23">
    <location>
        <begin position="752"/>
        <end position="761"/>
    </location>
</feature>
<dbReference type="GO" id="GO:0031463">
    <property type="term" value="C:Cul3-RING ubiquitin ligase complex"/>
    <property type="evidence" value="ECO:0007669"/>
    <property type="project" value="UniProtKB-ARBA"/>
</dbReference>
<dbReference type="Gene3D" id="2.30.30.140">
    <property type="match status" value="2"/>
</dbReference>
<dbReference type="Pfam" id="PF03712">
    <property type="entry name" value="Cu2_monoox_C"/>
    <property type="match status" value="1"/>
</dbReference>
<feature type="transmembrane region" description="Helical" evidence="24">
    <location>
        <begin position="83"/>
        <end position="111"/>
    </location>
</feature>
<evidence type="ECO:0000259" key="25">
    <source>
        <dbReference type="PROSITE" id="PS50089"/>
    </source>
</evidence>
<evidence type="ECO:0000256" key="21">
    <source>
        <dbReference type="ARBA" id="ARBA00023242"/>
    </source>
</evidence>
<evidence type="ECO:0000256" key="23">
    <source>
        <dbReference type="SAM" id="MobiDB-lite"/>
    </source>
</evidence>
<dbReference type="InterPro" id="IPR008977">
    <property type="entry name" value="PHM/PNGase_F_dom_sf"/>
</dbReference>
<comment type="similarity">
    <text evidence="7">Belongs to the copper type II ascorbate-dependent monooxygenase family.</text>
</comment>
<evidence type="ECO:0000256" key="19">
    <source>
        <dbReference type="ARBA" id="ARBA00023157"/>
    </source>
</evidence>
<evidence type="ECO:0000256" key="11">
    <source>
        <dbReference type="ARBA" id="ARBA00022771"/>
    </source>
</evidence>
<comment type="caution">
    <text evidence="28">The sequence shown here is derived from an EMBL/GenBank/DDBJ whole genome shotgun (WGS) entry which is preliminary data.</text>
</comment>
<dbReference type="InterPro" id="IPR024548">
    <property type="entry name" value="Cu2_monoox_C"/>
</dbReference>
<dbReference type="PROSITE" id="PS50089">
    <property type="entry name" value="ZF_RING_2"/>
    <property type="match status" value="1"/>
</dbReference>
<feature type="domain" description="SGF29 C-terminal" evidence="27">
    <location>
        <begin position="1032"/>
        <end position="1176"/>
    </location>
</feature>
<comment type="cofactor">
    <cofactor evidence="1">
        <name>Cu(2+)</name>
        <dbReference type="ChEBI" id="CHEBI:29036"/>
    </cofactor>
</comment>
<dbReference type="InterPro" id="IPR028460">
    <property type="entry name" value="Tbh/DBH"/>
</dbReference>
<dbReference type="GO" id="GO:0042420">
    <property type="term" value="P:dopamine catabolic process"/>
    <property type="evidence" value="ECO:0007669"/>
    <property type="project" value="TreeGrafter"/>
</dbReference>
<evidence type="ECO:0000256" key="13">
    <source>
        <dbReference type="ARBA" id="ARBA00022833"/>
    </source>
</evidence>
<dbReference type="CDD" id="cd09631">
    <property type="entry name" value="DOMON_DOH"/>
    <property type="match status" value="1"/>
</dbReference>
<dbReference type="GO" id="GO:0042421">
    <property type="term" value="P:norepinephrine biosynthetic process"/>
    <property type="evidence" value="ECO:0007669"/>
    <property type="project" value="TreeGrafter"/>
</dbReference>
<feature type="region of interest" description="Disordered" evidence="23">
    <location>
        <begin position="817"/>
        <end position="864"/>
    </location>
</feature>
<dbReference type="GO" id="GO:0005507">
    <property type="term" value="F:copper ion binding"/>
    <property type="evidence" value="ECO:0007669"/>
    <property type="project" value="InterPro"/>
</dbReference>
<comment type="subcellular location">
    <subcellularLocation>
        <location evidence="4">Cytoplasm</location>
    </subcellularLocation>
    <subcellularLocation>
        <location evidence="3">Membrane</location>
        <topology evidence="3">Single-pass membrane protein</topology>
    </subcellularLocation>
    <subcellularLocation>
        <location evidence="2">Nucleus</location>
    </subcellularLocation>
</comment>
<dbReference type="CDD" id="cd20394">
    <property type="entry name" value="Tudor_SGF29_rpt2"/>
    <property type="match status" value="1"/>
</dbReference>
<dbReference type="CDD" id="cd20393">
    <property type="entry name" value="Tudor_SGF29_rpt1"/>
    <property type="match status" value="1"/>
</dbReference>
<dbReference type="FunFam" id="2.60.120.310:FF:000004">
    <property type="entry name" value="DBH-like monooxygenase protein 1"/>
    <property type="match status" value="1"/>
</dbReference>
<evidence type="ECO:0000256" key="7">
    <source>
        <dbReference type="ARBA" id="ARBA00010676"/>
    </source>
</evidence>
<evidence type="ECO:0000256" key="12">
    <source>
        <dbReference type="ARBA" id="ARBA00022786"/>
    </source>
</evidence>
<evidence type="ECO:0000256" key="6">
    <source>
        <dbReference type="ARBA" id="ARBA00009273"/>
    </source>
</evidence>
<evidence type="ECO:0000256" key="20">
    <source>
        <dbReference type="ARBA" id="ARBA00023180"/>
    </source>
</evidence>
<dbReference type="PROSITE" id="PS50836">
    <property type="entry name" value="DOMON"/>
    <property type="match status" value="1"/>
</dbReference>
<keyword evidence="13" id="KW-0862">Zinc</keyword>
<comment type="pathway">
    <text evidence="5">Protein modification; protein ubiquitination.</text>
</comment>
<evidence type="ECO:0000256" key="4">
    <source>
        <dbReference type="ARBA" id="ARBA00004496"/>
    </source>
</evidence>
<keyword evidence="20" id="KW-0325">Glycoprotein</keyword>
<feature type="compositionally biased region" description="Acidic residues" evidence="23">
    <location>
        <begin position="850"/>
        <end position="860"/>
    </location>
</feature>
<dbReference type="InterPro" id="IPR024766">
    <property type="entry name" value="Znf_RING_H2"/>
</dbReference>
<dbReference type="Gene3D" id="3.30.40.10">
    <property type="entry name" value="Zinc/RING finger domain, C3HC4 (zinc finger)"/>
    <property type="match status" value="1"/>
</dbReference>
<keyword evidence="21" id="KW-0539">Nucleus</keyword>
<dbReference type="GO" id="GO:0005615">
    <property type="term" value="C:extracellular space"/>
    <property type="evidence" value="ECO:0007669"/>
    <property type="project" value="TreeGrafter"/>
</dbReference>
<dbReference type="GO" id="GO:0008270">
    <property type="term" value="F:zinc ion binding"/>
    <property type="evidence" value="ECO:0007669"/>
    <property type="project" value="UniProtKB-KW"/>
</dbReference>
<dbReference type="Pfam" id="PF01082">
    <property type="entry name" value="Cu2_monooxygen"/>
    <property type="match status" value="1"/>
</dbReference>
<keyword evidence="11 22" id="KW-0863">Zinc-finger</keyword>
<evidence type="ECO:0000256" key="22">
    <source>
        <dbReference type="PROSITE-ProRule" id="PRU00175"/>
    </source>
</evidence>
<dbReference type="Gene3D" id="2.60.120.310">
    <property type="entry name" value="Copper type II, ascorbate-dependent monooxygenase, N-terminal domain"/>
    <property type="match status" value="1"/>
</dbReference>
<keyword evidence="9 24" id="KW-0812">Transmembrane</keyword>
<dbReference type="InterPro" id="IPR000323">
    <property type="entry name" value="Cu2_ascorb_mOase_N"/>
</dbReference>
<keyword evidence="19" id="KW-1015">Disulfide bond</keyword>
<dbReference type="PRINTS" id="PR00767">
    <property type="entry name" value="DBMONOXGNASE"/>
</dbReference>
<dbReference type="Pfam" id="PF12678">
    <property type="entry name" value="zf-rbx1"/>
    <property type="match status" value="1"/>
</dbReference>
<keyword evidence="16" id="KW-0186">Copper</keyword>
<evidence type="ECO:0000256" key="24">
    <source>
        <dbReference type="SAM" id="Phobius"/>
    </source>
</evidence>
<dbReference type="EMBL" id="JAPWDV010000001">
    <property type="protein sequence ID" value="KAJ6223736.1"/>
    <property type="molecule type" value="Genomic_DNA"/>
</dbReference>
<name>A0A9Q0RS31_BLOTA</name>
<keyword evidence="14 24" id="KW-1133">Transmembrane helix</keyword>
<feature type="region of interest" description="Disordered" evidence="23">
    <location>
        <begin position="748"/>
        <end position="803"/>
    </location>
</feature>
<dbReference type="Pfam" id="PF03351">
    <property type="entry name" value="DOMON"/>
    <property type="match status" value="1"/>
</dbReference>
<evidence type="ECO:0000313" key="29">
    <source>
        <dbReference type="Proteomes" id="UP001142055"/>
    </source>
</evidence>
<evidence type="ECO:0000256" key="18">
    <source>
        <dbReference type="ARBA" id="ARBA00023136"/>
    </source>
</evidence>
<dbReference type="InterPro" id="IPR001841">
    <property type="entry name" value="Znf_RING"/>
</dbReference>
<dbReference type="GO" id="GO:0005634">
    <property type="term" value="C:nucleus"/>
    <property type="evidence" value="ECO:0007669"/>
    <property type="project" value="UniProtKB-SubCell"/>
</dbReference>
<dbReference type="PANTHER" id="PTHR10157:SF29">
    <property type="entry name" value="DOPAMINE BETA-HYDROXYLASE"/>
    <property type="match status" value="1"/>
</dbReference>
<protein>
    <submittedName>
        <fullName evidence="28">Uncharacterized protein</fullName>
    </submittedName>
</protein>
<evidence type="ECO:0000259" key="26">
    <source>
        <dbReference type="PROSITE" id="PS50836"/>
    </source>
</evidence>
<dbReference type="SUPFAM" id="SSF49742">
    <property type="entry name" value="PHM/PNGase F"/>
    <property type="match status" value="2"/>
</dbReference>
<dbReference type="Proteomes" id="UP001142055">
    <property type="component" value="Chromosome 1"/>
</dbReference>
<dbReference type="InterPro" id="IPR020611">
    <property type="entry name" value="Cu2_ascorb_mOase_CS-1"/>
</dbReference>
<dbReference type="InterPro" id="IPR005018">
    <property type="entry name" value="DOMON_domain"/>
</dbReference>
<feature type="domain" description="DOMON" evidence="26">
    <location>
        <begin position="147"/>
        <end position="269"/>
    </location>
</feature>
<dbReference type="Gene3D" id="2.60.120.230">
    <property type="match status" value="1"/>
</dbReference>
<dbReference type="InterPro" id="IPR014784">
    <property type="entry name" value="Cu2_ascorb_mOase-like_C"/>
</dbReference>
<keyword evidence="8" id="KW-0963">Cytoplasm</keyword>
<feature type="domain" description="RING-type" evidence="25">
    <location>
        <begin position="1236"/>
        <end position="1290"/>
    </location>
</feature>
<accession>A0A9Q0RS31</accession>
<comment type="similarity">
    <text evidence="6">Belongs to the RING-box family.</text>
</comment>
<evidence type="ECO:0000259" key="27">
    <source>
        <dbReference type="PROSITE" id="PS51518"/>
    </source>
</evidence>
<keyword evidence="10" id="KW-0479">Metal-binding</keyword>
<keyword evidence="18 24" id="KW-0472">Membrane</keyword>
<dbReference type="PROSITE" id="PS00084">
    <property type="entry name" value="CU2_MONOOXYGENASE_1"/>
    <property type="match status" value="1"/>
</dbReference>
<reference evidence="28" key="1">
    <citation type="submission" date="2022-12" db="EMBL/GenBank/DDBJ databases">
        <title>Genome assemblies of Blomia tropicalis.</title>
        <authorList>
            <person name="Cui Y."/>
        </authorList>
    </citation>
    <scope>NUCLEOTIDE SEQUENCE</scope>
    <source>
        <tissue evidence="28">Adult mites</tissue>
    </source>
</reference>
<dbReference type="InterPro" id="IPR010750">
    <property type="entry name" value="SGF29_tudor-like_dom"/>
</dbReference>
<evidence type="ECO:0000313" key="28">
    <source>
        <dbReference type="EMBL" id="KAJ6223736.1"/>
    </source>
</evidence>
<keyword evidence="15" id="KW-0560">Oxidoreductase</keyword>
<dbReference type="InterPro" id="IPR045266">
    <property type="entry name" value="DOH_DOMON"/>
</dbReference>
<dbReference type="PROSITE" id="PS51518">
    <property type="entry name" value="SGF29_C"/>
    <property type="match status" value="1"/>
</dbReference>
<evidence type="ECO:0000256" key="15">
    <source>
        <dbReference type="ARBA" id="ARBA00023002"/>
    </source>
</evidence>
<dbReference type="InterPro" id="IPR036939">
    <property type="entry name" value="Cu2_ascorb_mOase_N_sf"/>
</dbReference>
<evidence type="ECO:0000256" key="9">
    <source>
        <dbReference type="ARBA" id="ARBA00022692"/>
    </source>
</evidence>
<keyword evidence="29" id="KW-1185">Reference proteome</keyword>
<evidence type="ECO:0000256" key="14">
    <source>
        <dbReference type="ARBA" id="ARBA00022989"/>
    </source>
</evidence>
<evidence type="ECO:0000256" key="2">
    <source>
        <dbReference type="ARBA" id="ARBA00004123"/>
    </source>
</evidence>
<dbReference type="GO" id="GO:0030667">
    <property type="term" value="C:secretory granule membrane"/>
    <property type="evidence" value="ECO:0007669"/>
    <property type="project" value="TreeGrafter"/>
</dbReference>
<feature type="region of interest" description="Disordered" evidence="23">
    <location>
        <begin position="1178"/>
        <end position="1208"/>
    </location>
</feature>
<feature type="compositionally biased region" description="Acidic residues" evidence="23">
    <location>
        <begin position="819"/>
        <end position="836"/>
    </location>
</feature>
<sequence length="1299" mass="149289">MIYRILEFSNRPNSLAISNCSYPLINDSDSYNDEVEQESFRLLSHSDSESDSDFTTTSSTVSSIAPLVLPPLNQTEIPKKFSLVHLVLIIKLYLIMTLILFCSILFLLFMVNGDVVKPTASNDDLSGKNESITQRPATFQINLDSEDRYRLFWNVDKSDETVLLEIRMKQSIGSPLDWFAIGFSDYGQIERADLCLLWFDKRGKLHFEDVKTDNESFVIEDQYSNDCHLIKAKRKHGILRFAFRRPFDTCDPEDYIIDEGTTHIVYATGQGPISRIEGLRLVQHRYGFQRVQLLKPPSASQPSKLSYYVKKFDTLVDNCTVPNVETTYWCRLIRLPSEFERKTHIVQYEAIISNGSESLVHHMELFHCEVDSSLELPAWNGQCSDPQLPEPLKVCKRVIAAWAHGAPPMTYPRHVGLPVGGENYSLYVMLEIHYNNPDFKENVIDSSGIRLYYTDHLRPIDAGILEIGLEYTDKNSIPPKSVFDLHGYCVAECTRAALPSYGITIFASQLHTHLTGVRSWTKHVRGGIELSEINRDNHYSQHFQEIRKLWKPITVFPGDALIQVCRYDTNQRSQITLGGFAITDEMCVNYIHYYPKTNLEVCKSSIDTNHLMDYFEKMKLYEQQNTSSSYPVADNYRNIHWNAKRAQELDILYRTAPLSMQCNRSSGERFPGYWNGVPLTRIVRPMKQPERKCRWSMRKVSDDQDFSSKLNELDPELRDGEFEILDKNYPEELDYHVERRKSKKRIIISDNSDNEQSGEDEKETKNDQSFVVCSSSSSSSSSPCSPIASSSNSNDSDDIDDDDKFFLNKKYQKRRNTISDEDDVDNNDDNDDDDNKDVEPNESTSNLDDILCDDDKDSQEDVGSKQRQSCLAYLPVSTLESQYLYVGEDGYKIYTMIHKFNELLRQIHIAQCKSIESIETLKRLQRLIRNDPSKDTDVFRKRLAKQFSRTANDSEVEMTLNRECISMLHKIREKIGTKQREVMSQMSTNQFNVRKELLMKVLNDRANSLPLFIGKTLMEKAPPLCGSIAAESNYTAKVGDLVAAMIRSDDDEKKEVDRTWILAEVISYQSAVYVVEDVDDEDKEQHFILRRHLIPLPKMKVNPVTHPDAVFKVNQKVLALYPQTTCFYRGIILQSPKTHHENYLVQFEDTAYPEGLAPPVEIQQRYVINHRDLYFSNGGREKTKKNDDGGKGMEPNESIGPDTSTGPTSNVNGKRFVVKKWSAIALWAWDITVDNCAICRNHIMDLCIECQAASVASEECTLAWGTCNHAFHFHCISRWLKTRQVCPLDNREWDFQKHG</sequence>
<dbReference type="Pfam" id="PF07039">
    <property type="entry name" value="SGF29_Tudor"/>
    <property type="match status" value="1"/>
</dbReference>
<keyword evidence="17" id="KW-0503">Monooxygenase</keyword>
<evidence type="ECO:0000256" key="17">
    <source>
        <dbReference type="ARBA" id="ARBA00023033"/>
    </source>
</evidence>
<dbReference type="InterPro" id="IPR000945">
    <property type="entry name" value="DBH-like"/>
</dbReference>
<dbReference type="InterPro" id="IPR013083">
    <property type="entry name" value="Znf_RING/FYVE/PHD"/>
</dbReference>
<dbReference type="GO" id="GO:0004500">
    <property type="term" value="F:dopamine beta-monooxygenase activity"/>
    <property type="evidence" value="ECO:0007669"/>
    <property type="project" value="InterPro"/>
</dbReference>
<dbReference type="SMART" id="SM00664">
    <property type="entry name" value="DoH"/>
    <property type="match status" value="1"/>
</dbReference>
<dbReference type="InterPro" id="IPR047287">
    <property type="entry name" value="Tudor_SGF29_rpt2"/>
</dbReference>
<proteinExistence type="inferred from homology"/>
<keyword evidence="12" id="KW-0833">Ubl conjugation pathway</keyword>
<feature type="compositionally biased region" description="Low complexity" evidence="23">
    <location>
        <begin position="773"/>
        <end position="794"/>
    </location>
</feature>
<organism evidence="28 29">
    <name type="scientific">Blomia tropicalis</name>
    <name type="common">Mite</name>
    <dbReference type="NCBI Taxonomy" id="40697"/>
    <lineage>
        <taxon>Eukaryota</taxon>
        <taxon>Metazoa</taxon>
        <taxon>Ecdysozoa</taxon>
        <taxon>Arthropoda</taxon>
        <taxon>Chelicerata</taxon>
        <taxon>Arachnida</taxon>
        <taxon>Acari</taxon>
        <taxon>Acariformes</taxon>
        <taxon>Sarcoptiformes</taxon>
        <taxon>Astigmata</taxon>
        <taxon>Glycyphagoidea</taxon>
        <taxon>Echimyopodidae</taxon>
        <taxon>Blomia</taxon>
    </lineage>
</organism>
<dbReference type="GO" id="GO:0006589">
    <property type="term" value="P:octopamine biosynthetic process"/>
    <property type="evidence" value="ECO:0007669"/>
    <property type="project" value="TreeGrafter"/>
</dbReference>
<feature type="compositionally biased region" description="Basic and acidic residues" evidence="23">
    <location>
        <begin position="1178"/>
        <end position="1191"/>
    </location>
</feature>
<gene>
    <name evidence="28" type="ORF">RDWZM_002281</name>
</gene>
<dbReference type="CDD" id="cd16485">
    <property type="entry name" value="mRING-H2-C3H2C2D_RBX1"/>
    <property type="match status" value="1"/>
</dbReference>
<evidence type="ECO:0000256" key="16">
    <source>
        <dbReference type="ARBA" id="ARBA00023008"/>
    </source>
</evidence>
<evidence type="ECO:0000256" key="1">
    <source>
        <dbReference type="ARBA" id="ARBA00001973"/>
    </source>
</evidence>
<evidence type="ECO:0000256" key="5">
    <source>
        <dbReference type="ARBA" id="ARBA00004906"/>
    </source>
</evidence>
<dbReference type="PANTHER" id="PTHR10157">
    <property type="entry name" value="DOPAMINE BETA HYDROXYLASE RELATED"/>
    <property type="match status" value="1"/>
</dbReference>